<dbReference type="InterPro" id="IPR050194">
    <property type="entry name" value="Glycosyltransferase_grp1"/>
</dbReference>
<evidence type="ECO:0000313" key="3">
    <source>
        <dbReference type="Proteomes" id="UP001166021"/>
    </source>
</evidence>
<dbReference type="RefSeq" id="WP_188244293.1">
    <property type="nucleotide sequence ID" value="NZ_JABTCF010000008.1"/>
</dbReference>
<dbReference type="Gene3D" id="3.40.50.2000">
    <property type="entry name" value="Glycogen Phosphorylase B"/>
    <property type="match status" value="2"/>
</dbReference>
<accession>A0ABR7V6I5</accession>
<proteinExistence type="predicted"/>
<evidence type="ECO:0000259" key="1">
    <source>
        <dbReference type="Pfam" id="PF00534"/>
    </source>
</evidence>
<dbReference type="Proteomes" id="UP001166021">
    <property type="component" value="Unassembled WGS sequence"/>
</dbReference>
<keyword evidence="3" id="KW-1185">Reference proteome</keyword>
<reference evidence="2" key="1">
    <citation type="submission" date="2020-05" db="EMBL/GenBank/DDBJ databases">
        <title>The draft genome sequence of Maribacter sp. ANRC-HE7.</title>
        <authorList>
            <person name="Mu L."/>
        </authorList>
    </citation>
    <scope>NUCLEOTIDE SEQUENCE</scope>
    <source>
        <strain evidence="2">ANRC-HE7</strain>
    </source>
</reference>
<evidence type="ECO:0000313" key="2">
    <source>
        <dbReference type="EMBL" id="MBD0778832.1"/>
    </source>
</evidence>
<feature type="domain" description="Glycosyl transferase family 1" evidence="1">
    <location>
        <begin position="186"/>
        <end position="352"/>
    </location>
</feature>
<dbReference type="PANTHER" id="PTHR45947:SF3">
    <property type="entry name" value="SULFOQUINOVOSYL TRANSFERASE SQD2"/>
    <property type="match status" value="1"/>
</dbReference>
<dbReference type="SUPFAM" id="SSF53756">
    <property type="entry name" value="UDP-Glycosyltransferase/glycogen phosphorylase"/>
    <property type="match status" value="1"/>
</dbReference>
<dbReference type="EMBL" id="JABTCF010000008">
    <property type="protein sequence ID" value="MBD0778832.1"/>
    <property type="molecule type" value="Genomic_DNA"/>
</dbReference>
<dbReference type="Pfam" id="PF00534">
    <property type="entry name" value="Glycos_transf_1"/>
    <property type="match status" value="1"/>
</dbReference>
<sequence length="376" mass="44251">MTYKIAMIPMISPLYRLYVWDNMNSLENLDFTFYLESENTHSNIEYIPLETLNEKFKWIEIKNVFFKKEFYWQKKVFNSIFKEYDAIIFSGNPRGMSTWITSILARILGKKVYFWTHGMYGKEGKIEMFIKKLFFSIPNGIFLYENHSKQILQSQGINKNNLHVIYNSLDYDFHKEQRNKKIEKGVFKKHFNNDSPVLLFIGRLTPQKKLNQLFEAIKLIESDTQKFNVVLIGDGEEMDNLKTLSSSIKSQTWFYGSCYDESILSDLIFESDLCISPGNVGLTVIHCFSYGTPVITHGNFAYQMPEAEAIIPGKNGDYFEMDSIKDLGEKIHKWFDPNNTKNRNEIRKNCYKVIDEKYNPYYQSNLIETVLQRDLN</sequence>
<organism evidence="2 3">
    <name type="scientific">Maribacter aquimaris</name>
    <dbReference type="NCBI Taxonomy" id="2737171"/>
    <lineage>
        <taxon>Bacteria</taxon>
        <taxon>Pseudomonadati</taxon>
        <taxon>Bacteroidota</taxon>
        <taxon>Flavobacteriia</taxon>
        <taxon>Flavobacteriales</taxon>
        <taxon>Flavobacteriaceae</taxon>
        <taxon>Maribacter</taxon>
    </lineage>
</organism>
<comment type="caution">
    <text evidence="2">The sequence shown here is derived from an EMBL/GenBank/DDBJ whole genome shotgun (WGS) entry which is preliminary data.</text>
</comment>
<name>A0ABR7V6I5_9FLAO</name>
<gene>
    <name evidence="2" type="ORF">HPE56_13595</name>
</gene>
<protein>
    <submittedName>
        <fullName evidence="2">Glycosyltransferase</fullName>
    </submittedName>
</protein>
<dbReference type="PANTHER" id="PTHR45947">
    <property type="entry name" value="SULFOQUINOVOSYL TRANSFERASE SQD2"/>
    <property type="match status" value="1"/>
</dbReference>
<dbReference type="InterPro" id="IPR001296">
    <property type="entry name" value="Glyco_trans_1"/>
</dbReference>